<gene>
    <name evidence="8" type="ORF">BV898_15298</name>
</gene>
<feature type="compositionally biased region" description="Polar residues" evidence="5">
    <location>
        <begin position="36"/>
        <end position="48"/>
    </location>
</feature>
<comment type="similarity">
    <text evidence="2">Belongs to the Rab3-GAP regulatory subunit family.</text>
</comment>
<evidence type="ECO:0000256" key="4">
    <source>
        <dbReference type="ARBA" id="ARBA00022490"/>
    </source>
</evidence>
<dbReference type="SMART" id="SM00320">
    <property type="entry name" value="WD40"/>
    <property type="match status" value="5"/>
</dbReference>
<evidence type="ECO:0000259" key="7">
    <source>
        <dbReference type="Pfam" id="PF14656"/>
    </source>
</evidence>
<dbReference type="OrthoDB" id="10261376at2759"/>
<dbReference type="Pfam" id="PF14656">
    <property type="entry name" value="RAB3GAP2_C"/>
    <property type="match status" value="1"/>
</dbReference>
<protein>
    <submittedName>
        <fullName evidence="8">Rab3 GTPase-activating protein non-catalytic subunit</fullName>
    </submittedName>
</protein>
<dbReference type="GO" id="GO:0005096">
    <property type="term" value="F:GTPase activator activity"/>
    <property type="evidence" value="ECO:0007669"/>
    <property type="project" value="UniProtKB-KW"/>
</dbReference>
<feature type="region of interest" description="Disordered" evidence="5">
    <location>
        <begin position="36"/>
        <end position="71"/>
    </location>
</feature>
<feature type="domain" description="Rab3GAP regulatory subunit C-terminal" evidence="7">
    <location>
        <begin position="844"/>
        <end position="1328"/>
    </location>
</feature>
<sequence length="2267" mass="254909">MPQKRASPQEANTLQLIGGIEDLAQLWTILGVSASLPPSGSRASLNSDSTKRKATSELSEEEVASTDGEPDTQRRHLWTKDILIDINSNGRFLVLTSRKDIVTFSSKFKGDKLMFTKEWTGSLTDITSGEELTCCLALPLRSQHKSSDGLPDWTCMVFGFKSGYVGFHTERGFPVHRQQFHLEGVVKLKLRSAPTCGSGREDLRDQQELVILYEGGVLVIISGPDLYSSLQTFKQQAASAASKGSEEDELILTQSIPHEKFHCDSKQSISDIMSLGVSRCSGFDQLLNASLLGGRTATIKPPIPTFRRFVVVGSAPLCASYFVMEGESSLVLGQVARAVAAKVTDAVTSRIAATANRFGIQNFWPSGKQVEKRQRTLPKTATSVEPRHSIFDARREATSIVLSATNRMAALTDNFGRVLLLDCASGVIVRMWKGYRSAEVAWMTLVDSRSIELPRRSVECLIIHAPRRQLLEVWTSLSGRRLAALKVNQGLRLLPLGADITSGRDQLERGSTGQHSQCYFFDTTGSLYTLNIPFYLVEEGGDDESGHDAEILQELKELIMTGRSAGRKSKTVSEMINGIQSYEVKDQAFEFLLSHPSGKIIPTTIAAALRIEIDQISSISPDELVESTRLIQRTWSENLFLINWLETLKTDQNAPSDCVEEDAEDLIDPAMQDLSSGTLFPLIDAVTSAQQAPDSQSPDLKLSLRQFLDFFERLPESGNEEMIFQFDEEVSSDQRLQFGLLIFSPYFQRKITFAQLKSSLDKLVRREVTNLLLIVWLDRNESLGGCSMASLALLGRVLRHLLHELLPDAIYEFRALLQDSIRIPAALIACLAILSAGFQRPVSDADEWESICKERLEWTRLSHRLESLLSLQNFLVRFLLPGKSFSDALPVSVTDFLQRGKSSTAEYLSAWCGKGFLDIPSVAIMKAFYSADIEIKLPSIEAEDQDDRPLRFLHVPEISLDKKEMAEGLAVLRAVFPRSLTADVLLSNCCLELAVLWNKEPNDVTLLRLSLRYLSDVVNSQITHGIALVIWKTFLSDRLSICATLMEKVGKAPKERLFSKDVNMSDSSVVVFLELTHAYLGLIADAEYNRQERFHLETEDLWYDETVSSKSSTVGIAVSQPATNASLVRHHMHLVTVLHAIMFYSLKSVKPLSLFDFKAQEAFFQDLTLHPVLSIIDLDQSVIRNRNQFLSRVVAALVRSAADHCVQPDVAWMEKILEVAAYWGITGDEVRTVYVFELYSHGLDELGAEAYKTVTDKQPLIARLMHLAGMRLASLTSNTRSQTSYAKNFSTMSPTLGSWIRSMDATGLACENVDWEQCYLLLAHLTDVFPGAVYRKNISCYAAVPPKRLSTLLNHIEISDMGDNFRRPSAAGRTRNESLNQSVVNVKRRGSQVQLSPFNAEREAVEYFYRRERTNPSLPKRILEEVFGPDFVDRLISRAPAMKKRNYTPNQYEDLARLIRVYQRYIASAETFYARAISMLPTKSFTVEKAPVKQRISIYGGRRQSNALPGKGDPKKFRLAYFPGGFGHLTKGGKKVAPVDQLVFEDPMMLKQTLNITREDYNPNAPLNVLKFSQKHGIVSEETDISQSEIVFLQTGTKIHVNSIQGKQIIADRSERYPIVNGKQMGGPRRRYNYIESVFRPQQIWQRQSYEIAVETDSMPIINFRVKVRRYSVDDLYAADQRRKKADGAGEHAKLEGAAQHSVTDDSKLSDAKILLKVKSDYEAQWKLNLINIHKTVTETKRKVADGAEWPTHIAPTKLISLEKQRSIQHIFRGLKLMEKLILQPFHRPVSEDYKYFEDLLDAGRQGGSLLPLWSLRHPRLKDVRVEYAMWHPRYPDMFVCSGGRDEVWDQNIGPGQTAGYVAWFSLRNPTYPEYLQYVSKPVMSFDIHPKGFIFAGGTNNGNIIYINLGVRSDGPVAETSCFDAVHTKAICQIKFLQENADGESRFFSVGLEGNFREWTIEKHTIIPTRLLLSTNMPGFFRNPNWHLDQPHCVAFSPHQKNFFLIGTLFGFVHFCDFDIFRHVKHSVRAHELPVAAVRWNSFHKDVFLTCGYDYKIYIFDLDRLQNGHILKWSFDVGVRDVAWAPYNSTMFAALLTDGQFLVYDLSISKYTPLCSQTVAVTTKSRPEKIRFNPWGPYVLISDQSGSVQMFKLSPNLRKILVPEQTIGVSAPKAKSGVTATKKRQSKGAYGRYPGIDLKMEVAKMDRLLTIFRDNEPPTLKLLAKPKTYMTISGDALTSKLPDGTELKLTGGAKDSKGGKDSKVTEK</sequence>
<dbReference type="Proteomes" id="UP000192578">
    <property type="component" value="Unassembled WGS sequence"/>
</dbReference>
<dbReference type="EMBL" id="MTYJ01000203">
    <property type="protein sequence ID" value="OWA50791.1"/>
    <property type="molecule type" value="Genomic_DNA"/>
</dbReference>
<dbReference type="PANTHER" id="PTHR12472:SF0">
    <property type="entry name" value="RAB3 GTPASE-ACTIVATING PROTEIN NON-CATALYTIC SUBUNIT"/>
    <property type="match status" value="1"/>
</dbReference>
<dbReference type="InterPro" id="IPR026059">
    <property type="entry name" value="Rab3GAP2"/>
</dbReference>
<dbReference type="InterPro" id="IPR015943">
    <property type="entry name" value="WD40/YVTN_repeat-like_dom_sf"/>
</dbReference>
<evidence type="ECO:0000256" key="1">
    <source>
        <dbReference type="ARBA" id="ARBA00004496"/>
    </source>
</evidence>
<evidence type="ECO:0000313" key="8">
    <source>
        <dbReference type="EMBL" id="OWA50791.1"/>
    </source>
</evidence>
<comment type="subcellular location">
    <subcellularLocation>
        <location evidence="1">Cytoplasm</location>
    </subcellularLocation>
</comment>
<evidence type="ECO:0000256" key="5">
    <source>
        <dbReference type="SAM" id="MobiDB-lite"/>
    </source>
</evidence>
<evidence type="ECO:0000313" key="9">
    <source>
        <dbReference type="Proteomes" id="UP000192578"/>
    </source>
</evidence>
<comment type="caution">
    <text evidence="8">The sequence shown here is derived from an EMBL/GenBank/DDBJ whole genome shotgun (WGS) entry which is preliminary data.</text>
</comment>
<dbReference type="SUPFAM" id="SSF50978">
    <property type="entry name" value="WD40 repeat-like"/>
    <property type="match status" value="1"/>
</dbReference>
<dbReference type="InterPro" id="IPR001680">
    <property type="entry name" value="WD40_rpt"/>
</dbReference>
<keyword evidence="9" id="KW-1185">Reference proteome</keyword>
<keyword evidence="4" id="KW-0963">Cytoplasm</keyword>
<feature type="compositionally biased region" description="Basic and acidic residues" evidence="5">
    <location>
        <begin position="2254"/>
        <end position="2267"/>
    </location>
</feature>
<feature type="region of interest" description="Disordered" evidence="5">
    <location>
        <begin position="2243"/>
        <end position="2267"/>
    </location>
</feature>
<organism evidence="8 9">
    <name type="scientific">Hypsibius exemplaris</name>
    <name type="common">Freshwater tardigrade</name>
    <dbReference type="NCBI Taxonomy" id="2072580"/>
    <lineage>
        <taxon>Eukaryota</taxon>
        <taxon>Metazoa</taxon>
        <taxon>Ecdysozoa</taxon>
        <taxon>Tardigrada</taxon>
        <taxon>Eutardigrada</taxon>
        <taxon>Parachela</taxon>
        <taxon>Hypsibioidea</taxon>
        <taxon>Hypsibiidae</taxon>
        <taxon>Hypsibius</taxon>
    </lineage>
</organism>
<dbReference type="InterPro" id="IPR036322">
    <property type="entry name" value="WD40_repeat_dom_sf"/>
</dbReference>
<evidence type="ECO:0000256" key="3">
    <source>
        <dbReference type="ARBA" id="ARBA00022468"/>
    </source>
</evidence>
<dbReference type="Gene3D" id="2.130.10.10">
    <property type="entry name" value="YVTN repeat-like/Quinoprotein amine dehydrogenase"/>
    <property type="match status" value="2"/>
</dbReference>
<dbReference type="GO" id="GO:0005737">
    <property type="term" value="C:cytoplasm"/>
    <property type="evidence" value="ECO:0007669"/>
    <property type="project" value="UniProtKB-SubCell"/>
</dbReference>
<name>A0A9X6NDM5_HYPEX</name>
<feature type="compositionally biased region" description="Acidic residues" evidence="5">
    <location>
        <begin position="58"/>
        <end position="70"/>
    </location>
</feature>
<proteinExistence type="inferred from homology"/>
<reference evidence="9" key="1">
    <citation type="submission" date="2017-01" db="EMBL/GenBank/DDBJ databases">
        <title>Comparative genomics of anhydrobiosis in the tardigrade Hypsibius dujardini.</title>
        <authorList>
            <person name="Yoshida Y."/>
            <person name="Koutsovoulos G."/>
            <person name="Laetsch D."/>
            <person name="Stevens L."/>
            <person name="Kumar S."/>
            <person name="Horikawa D."/>
            <person name="Ishino K."/>
            <person name="Komine S."/>
            <person name="Tomita M."/>
            <person name="Blaxter M."/>
            <person name="Arakawa K."/>
        </authorList>
    </citation>
    <scope>NUCLEOTIDE SEQUENCE [LARGE SCALE GENOMIC DNA]</scope>
    <source>
        <strain evidence="9">Z151</strain>
    </source>
</reference>
<keyword evidence="3" id="KW-0343">GTPase activation</keyword>
<feature type="domain" description="Rab3-GAP regulatory subunit N-terminal" evidence="6">
    <location>
        <begin position="78"/>
        <end position="494"/>
    </location>
</feature>
<dbReference type="Pfam" id="PF14655">
    <property type="entry name" value="RAB3GAP2_N"/>
    <property type="match status" value="1"/>
</dbReference>
<dbReference type="InterPro" id="IPR029257">
    <property type="entry name" value="RAB3GAP2_C"/>
</dbReference>
<accession>A0A9X6NDM5</accession>
<dbReference type="InterPro" id="IPR032839">
    <property type="entry name" value="RAB3GAP_N"/>
</dbReference>
<evidence type="ECO:0000259" key="6">
    <source>
        <dbReference type="Pfam" id="PF14655"/>
    </source>
</evidence>
<evidence type="ECO:0000256" key="2">
    <source>
        <dbReference type="ARBA" id="ARBA00008153"/>
    </source>
</evidence>
<dbReference type="PANTHER" id="PTHR12472">
    <property type="entry name" value="RAB3-GAP REGULATORY DOMAIN"/>
    <property type="match status" value="1"/>
</dbReference>